<protein>
    <recommendedName>
        <fullName evidence="1">Xylose isomerase-like TIM barrel domain-containing protein</fullName>
    </recommendedName>
</protein>
<dbReference type="AlphaFoldDB" id="A0A178ILQ3"/>
<evidence type="ECO:0000313" key="2">
    <source>
        <dbReference type="EMBL" id="OAM90591.1"/>
    </source>
</evidence>
<comment type="caution">
    <text evidence="2">The sequence shown here is derived from an EMBL/GenBank/DDBJ whole genome shotgun (WGS) entry which is preliminary data.</text>
</comment>
<dbReference type="PANTHER" id="PTHR12110">
    <property type="entry name" value="HYDROXYPYRUVATE ISOMERASE"/>
    <property type="match status" value="1"/>
</dbReference>
<evidence type="ECO:0000313" key="3">
    <source>
        <dbReference type="Proteomes" id="UP000078486"/>
    </source>
</evidence>
<sequence>MNIIFSIYPKFFRTLSLPELAGVARDCGLDAVNLVVRDGYWCEPATLGRDTRKFVRFMKAEGLSVLFATAGWSLEDIEKNPGMLDILAENDIREFRLAYFPAASGETLPSLEVARGAMEKIAGHCARRGVRAIYQVHHTMLVSSASAAWQLVRGLPASAVGIELDPGNQSFEGFEDWEKSVSLLGDYLRAFGIKDTMPVRDESLRGTPAKGWSRQWCPASEGVVNWHEVVRPLVRRRWAGTFVFMPFYHEDDMRRQAAVLKQEVAYVRGVVAAETKSDK</sequence>
<dbReference type="InterPro" id="IPR050312">
    <property type="entry name" value="IolE/XylAMocC-like"/>
</dbReference>
<reference evidence="2 3" key="1">
    <citation type="submission" date="2016-01" db="EMBL/GenBank/DDBJ databases">
        <title>High potential of lignocellulose degradation of a new Verrucomicrobia species.</title>
        <authorList>
            <person name="Wang Y."/>
            <person name="Shi Y."/>
            <person name="Qiu Z."/>
            <person name="Liu S."/>
            <person name="Yang H."/>
        </authorList>
    </citation>
    <scope>NUCLEOTIDE SEQUENCE [LARGE SCALE GENOMIC DNA]</scope>
    <source>
        <strain evidence="2 3">TSB47</strain>
    </source>
</reference>
<accession>A0A178ILQ3</accession>
<gene>
    <name evidence="2" type="ORF">AW736_07305</name>
</gene>
<dbReference type="Proteomes" id="UP000078486">
    <property type="component" value="Unassembled WGS sequence"/>
</dbReference>
<name>A0A178ILQ3_9BACT</name>
<dbReference type="InterPro" id="IPR013022">
    <property type="entry name" value="Xyl_isomerase-like_TIM-brl"/>
</dbReference>
<feature type="domain" description="Xylose isomerase-like TIM barrel" evidence="1">
    <location>
        <begin position="24"/>
        <end position="261"/>
    </location>
</feature>
<dbReference type="STRING" id="1184151.AW736_07305"/>
<proteinExistence type="predicted"/>
<dbReference type="EMBL" id="LRRQ01000054">
    <property type="protein sequence ID" value="OAM90591.1"/>
    <property type="molecule type" value="Genomic_DNA"/>
</dbReference>
<keyword evidence="3" id="KW-1185">Reference proteome</keyword>
<dbReference type="PANTHER" id="PTHR12110:SF41">
    <property type="entry name" value="INOSOSE DEHYDRATASE"/>
    <property type="match status" value="1"/>
</dbReference>
<dbReference type="SUPFAM" id="SSF51658">
    <property type="entry name" value="Xylose isomerase-like"/>
    <property type="match status" value="1"/>
</dbReference>
<organism evidence="2 3">
    <name type="scientific">Termitidicoccus mucosus</name>
    <dbReference type="NCBI Taxonomy" id="1184151"/>
    <lineage>
        <taxon>Bacteria</taxon>
        <taxon>Pseudomonadati</taxon>
        <taxon>Verrucomicrobiota</taxon>
        <taxon>Opitutia</taxon>
        <taxon>Opitutales</taxon>
        <taxon>Opitutaceae</taxon>
        <taxon>Termitidicoccus</taxon>
    </lineage>
</organism>
<dbReference type="InterPro" id="IPR036237">
    <property type="entry name" value="Xyl_isomerase-like_sf"/>
</dbReference>
<dbReference type="Pfam" id="PF01261">
    <property type="entry name" value="AP_endonuc_2"/>
    <property type="match status" value="1"/>
</dbReference>
<dbReference type="RefSeq" id="WP_068769521.1">
    <property type="nucleotide sequence ID" value="NZ_CP109796.1"/>
</dbReference>
<evidence type="ECO:0000259" key="1">
    <source>
        <dbReference type="Pfam" id="PF01261"/>
    </source>
</evidence>
<dbReference type="Gene3D" id="3.20.20.150">
    <property type="entry name" value="Divalent-metal-dependent TIM barrel enzymes"/>
    <property type="match status" value="1"/>
</dbReference>